<comment type="caution">
    <text evidence="14">The sequence shown here is derived from an EMBL/GenBank/DDBJ whole genome shotgun (WGS) entry which is preliminary data.</text>
</comment>
<comment type="similarity">
    <text evidence="3">Belongs to the CD36 family.</text>
</comment>
<evidence type="ECO:0000256" key="7">
    <source>
        <dbReference type="ARBA" id="ARBA00023136"/>
    </source>
</evidence>
<protein>
    <recommendedName>
        <fullName evidence="11">Scavenger receptor class B member 1</fullName>
    </recommendedName>
    <alternativeName>
        <fullName evidence="12">SR-BI</fullName>
    </alternativeName>
</protein>
<sequence length="104" mass="11607">MTGIPLNVSIRLQLNLFMKTVSGITETGKIADVVMPMIWFEESGYIDGPILSTFHTNLVVLPAVMEFMQYGFIALGVASIIIASLMHHKFKVKELQKLHNPSVF</sequence>
<dbReference type="GO" id="GO:0005044">
    <property type="term" value="F:scavenger receptor activity"/>
    <property type="evidence" value="ECO:0007669"/>
    <property type="project" value="TreeGrafter"/>
</dbReference>
<dbReference type="Pfam" id="PF01130">
    <property type="entry name" value="CD36"/>
    <property type="match status" value="1"/>
</dbReference>
<evidence type="ECO:0000256" key="13">
    <source>
        <dbReference type="SAM" id="Phobius"/>
    </source>
</evidence>
<dbReference type="GO" id="GO:0070508">
    <property type="term" value="P:cholesterol import"/>
    <property type="evidence" value="ECO:0007669"/>
    <property type="project" value="TreeGrafter"/>
</dbReference>
<dbReference type="PANTHER" id="PTHR11923:SF110">
    <property type="entry name" value="SCAVENGER RECEPTOR CLASS B MEMBER 1"/>
    <property type="match status" value="1"/>
</dbReference>
<dbReference type="EMBL" id="JAAKFY010000012">
    <property type="protein sequence ID" value="KAF3848553.1"/>
    <property type="molecule type" value="Genomic_DNA"/>
</dbReference>
<dbReference type="OrthoDB" id="514335at2759"/>
<keyword evidence="4" id="KW-1003">Cell membrane</keyword>
<dbReference type="GO" id="GO:0005901">
    <property type="term" value="C:caveola"/>
    <property type="evidence" value="ECO:0007669"/>
    <property type="project" value="UniProtKB-SubCell"/>
</dbReference>
<dbReference type="GO" id="GO:0030169">
    <property type="term" value="F:low-density lipoprotein particle binding"/>
    <property type="evidence" value="ECO:0007669"/>
    <property type="project" value="TreeGrafter"/>
</dbReference>
<dbReference type="GO" id="GO:0043654">
    <property type="term" value="P:recognition of apoptotic cell"/>
    <property type="evidence" value="ECO:0007669"/>
    <property type="project" value="TreeGrafter"/>
</dbReference>
<evidence type="ECO:0000256" key="8">
    <source>
        <dbReference type="ARBA" id="ARBA00023157"/>
    </source>
</evidence>
<dbReference type="Proteomes" id="UP000518266">
    <property type="component" value="Unassembled WGS sequence"/>
</dbReference>
<evidence type="ECO:0000256" key="10">
    <source>
        <dbReference type="ARBA" id="ARBA00023180"/>
    </source>
</evidence>
<dbReference type="InterPro" id="IPR002159">
    <property type="entry name" value="CD36_fam"/>
</dbReference>
<evidence type="ECO:0000256" key="1">
    <source>
        <dbReference type="ARBA" id="ARBA00004189"/>
    </source>
</evidence>
<keyword evidence="9" id="KW-0675">Receptor</keyword>
<organism evidence="14 15">
    <name type="scientific">Dissostichus mawsoni</name>
    <name type="common">Antarctic cod</name>
    <dbReference type="NCBI Taxonomy" id="36200"/>
    <lineage>
        <taxon>Eukaryota</taxon>
        <taxon>Metazoa</taxon>
        <taxon>Chordata</taxon>
        <taxon>Craniata</taxon>
        <taxon>Vertebrata</taxon>
        <taxon>Euteleostomi</taxon>
        <taxon>Actinopterygii</taxon>
        <taxon>Neopterygii</taxon>
        <taxon>Teleostei</taxon>
        <taxon>Neoteleostei</taxon>
        <taxon>Acanthomorphata</taxon>
        <taxon>Eupercaria</taxon>
        <taxon>Perciformes</taxon>
        <taxon>Notothenioidei</taxon>
        <taxon>Nototheniidae</taxon>
        <taxon>Dissostichus</taxon>
    </lineage>
</organism>
<dbReference type="PANTHER" id="PTHR11923">
    <property type="entry name" value="SCAVENGER RECEPTOR CLASS B TYPE-1 SR-B1"/>
    <property type="match status" value="1"/>
</dbReference>
<evidence type="ECO:0000256" key="9">
    <source>
        <dbReference type="ARBA" id="ARBA00023170"/>
    </source>
</evidence>
<keyword evidence="7 13" id="KW-0472">Membrane</keyword>
<name>A0A7J5YHC5_DISMA</name>
<evidence type="ECO:0000256" key="2">
    <source>
        <dbReference type="ARBA" id="ARBA00004651"/>
    </source>
</evidence>
<keyword evidence="15" id="KW-1185">Reference proteome</keyword>
<evidence type="ECO:0000313" key="15">
    <source>
        <dbReference type="Proteomes" id="UP000518266"/>
    </source>
</evidence>
<evidence type="ECO:0000313" key="14">
    <source>
        <dbReference type="EMBL" id="KAF3848553.1"/>
    </source>
</evidence>
<gene>
    <name evidence="14" type="ORF">F7725_015050</name>
</gene>
<keyword evidence="5 13" id="KW-0812">Transmembrane</keyword>
<accession>A0A7J5YHC5</accession>
<evidence type="ECO:0000256" key="4">
    <source>
        <dbReference type="ARBA" id="ARBA00022475"/>
    </source>
</evidence>
<dbReference type="AlphaFoldDB" id="A0A7J5YHC5"/>
<comment type="subcellular location">
    <subcellularLocation>
        <location evidence="2">Cell membrane</location>
        <topology evidence="2">Multi-pass membrane protein</topology>
    </subcellularLocation>
    <subcellularLocation>
        <location evidence="1">Membrane</location>
        <location evidence="1">Caveola</location>
        <topology evidence="1">Multi-pass membrane protein</topology>
    </subcellularLocation>
</comment>
<dbReference type="GO" id="GO:0033344">
    <property type="term" value="P:cholesterol efflux"/>
    <property type="evidence" value="ECO:0007669"/>
    <property type="project" value="TreeGrafter"/>
</dbReference>
<dbReference type="GO" id="GO:0034381">
    <property type="term" value="P:plasma lipoprotein particle clearance"/>
    <property type="evidence" value="ECO:0007669"/>
    <property type="project" value="TreeGrafter"/>
</dbReference>
<feature type="transmembrane region" description="Helical" evidence="13">
    <location>
        <begin position="67"/>
        <end position="87"/>
    </location>
</feature>
<reference evidence="14 15" key="1">
    <citation type="submission" date="2020-03" db="EMBL/GenBank/DDBJ databases">
        <title>Dissostichus mawsoni Genome sequencing and assembly.</title>
        <authorList>
            <person name="Park H."/>
        </authorList>
    </citation>
    <scope>NUCLEOTIDE SEQUENCE [LARGE SCALE GENOMIC DNA]</scope>
    <source>
        <strain evidence="14">DM0001</strain>
        <tissue evidence="14">Muscle</tissue>
    </source>
</reference>
<evidence type="ECO:0000256" key="11">
    <source>
        <dbReference type="ARBA" id="ARBA00040821"/>
    </source>
</evidence>
<evidence type="ECO:0000256" key="3">
    <source>
        <dbReference type="ARBA" id="ARBA00010532"/>
    </source>
</evidence>
<keyword evidence="8" id="KW-1015">Disulfide bond</keyword>
<keyword evidence="10" id="KW-0325">Glycoprotein</keyword>
<evidence type="ECO:0000256" key="12">
    <source>
        <dbReference type="ARBA" id="ARBA00042244"/>
    </source>
</evidence>
<keyword evidence="6 13" id="KW-1133">Transmembrane helix</keyword>
<evidence type="ECO:0000256" key="6">
    <source>
        <dbReference type="ARBA" id="ARBA00022989"/>
    </source>
</evidence>
<evidence type="ECO:0000256" key="5">
    <source>
        <dbReference type="ARBA" id="ARBA00022692"/>
    </source>
</evidence>
<dbReference type="GO" id="GO:0008289">
    <property type="term" value="F:lipid binding"/>
    <property type="evidence" value="ECO:0007669"/>
    <property type="project" value="TreeGrafter"/>
</dbReference>
<dbReference type="GO" id="GO:0005737">
    <property type="term" value="C:cytoplasm"/>
    <property type="evidence" value="ECO:0007669"/>
    <property type="project" value="TreeGrafter"/>
</dbReference>
<proteinExistence type="inferred from homology"/>